<accession>A0ABU5DJ32</accession>
<comment type="similarity">
    <text evidence="1">Belongs to the bacterial ring-hydroxylating dioxygenase beta subunit family.</text>
</comment>
<gene>
    <name evidence="3" type="ORF">SNE35_12050</name>
</gene>
<name>A0ABU5DJ32_9BURK</name>
<dbReference type="EMBL" id="JAXCLA010000003">
    <property type="protein sequence ID" value="MDY0745244.1"/>
    <property type="molecule type" value="Genomic_DNA"/>
</dbReference>
<proteinExistence type="inferred from homology"/>
<comment type="caution">
    <text evidence="3">The sequence shown here is derived from an EMBL/GenBank/DDBJ whole genome shotgun (WGS) entry which is preliminary data.</text>
</comment>
<dbReference type="Pfam" id="PF00866">
    <property type="entry name" value="Ring_hydroxyl_B"/>
    <property type="match status" value="1"/>
</dbReference>
<dbReference type="RefSeq" id="WP_320423129.1">
    <property type="nucleotide sequence ID" value="NZ_JAXCLA010000003.1"/>
</dbReference>
<dbReference type="InterPro" id="IPR032710">
    <property type="entry name" value="NTF2-like_dom_sf"/>
</dbReference>
<dbReference type="Gene3D" id="3.10.450.50">
    <property type="match status" value="1"/>
</dbReference>
<dbReference type="PANTHER" id="PTHR41534:SF2">
    <property type="entry name" value="3-PHENYLPROPIONATE_CINNAMIC ACID DIOXYGENASE SUBUNIT BETA"/>
    <property type="match status" value="1"/>
</dbReference>
<organism evidence="3 4">
    <name type="scientific">Roseateles agri</name>
    <dbReference type="NCBI Taxonomy" id="3098619"/>
    <lineage>
        <taxon>Bacteria</taxon>
        <taxon>Pseudomonadati</taxon>
        <taxon>Pseudomonadota</taxon>
        <taxon>Betaproteobacteria</taxon>
        <taxon>Burkholderiales</taxon>
        <taxon>Sphaerotilaceae</taxon>
        <taxon>Roseateles</taxon>
    </lineage>
</organism>
<reference evidence="3 4" key="1">
    <citation type="submission" date="2023-11" db="EMBL/GenBank/DDBJ databases">
        <title>Paucibacter sp. nov., isolated from fresh soil in Korea.</title>
        <authorList>
            <person name="Le N.T.T."/>
        </authorList>
    </citation>
    <scope>NUCLEOTIDE SEQUENCE [LARGE SCALE GENOMIC DNA]</scope>
    <source>
        <strain evidence="3 4">R3-3</strain>
    </source>
</reference>
<evidence type="ECO:0000313" key="4">
    <source>
        <dbReference type="Proteomes" id="UP001285263"/>
    </source>
</evidence>
<dbReference type="SUPFAM" id="SSF54427">
    <property type="entry name" value="NTF2-like"/>
    <property type="match status" value="1"/>
</dbReference>
<sequence length="159" mass="18086">MNTELLQQASAFIWMEGDMLDHAEYDGWLNLWTADGEYVIPIDPKETDFANTLNYAYDDAAMRAKRVQRLISGESISTTPTARTVRSISRLRVLQEGGDAITVRCAQDLREFRKDKLRQHTADITYTLQRGGDHGFKIRSKIVRLINSTDTLTSVGYIL</sequence>
<keyword evidence="3" id="KW-0223">Dioxygenase</keyword>
<dbReference type="InterPro" id="IPR000391">
    <property type="entry name" value="Rng_hydr_dOase-bsu"/>
</dbReference>
<dbReference type="PANTHER" id="PTHR41534">
    <property type="entry name" value="BLR3401 PROTEIN"/>
    <property type="match status" value="1"/>
</dbReference>
<keyword evidence="2" id="KW-0560">Oxidoreductase</keyword>
<protein>
    <submittedName>
        <fullName evidence="3">Aromatic-ring-hydroxylating dioxygenase subunit beta</fullName>
    </submittedName>
</protein>
<evidence type="ECO:0000313" key="3">
    <source>
        <dbReference type="EMBL" id="MDY0745244.1"/>
    </source>
</evidence>
<evidence type="ECO:0000256" key="2">
    <source>
        <dbReference type="ARBA" id="ARBA00023002"/>
    </source>
</evidence>
<keyword evidence="4" id="KW-1185">Reference proteome</keyword>
<evidence type="ECO:0000256" key="1">
    <source>
        <dbReference type="ARBA" id="ARBA00009570"/>
    </source>
</evidence>
<dbReference type="GO" id="GO:0051213">
    <property type="term" value="F:dioxygenase activity"/>
    <property type="evidence" value="ECO:0007669"/>
    <property type="project" value="UniProtKB-KW"/>
</dbReference>
<dbReference type="Proteomes" id="UP001285263">
    <property type="component" value="Unassembled WGS sequence"/>
</dbReference>